<evidence type="ECO:0000313" key="8">
    <source>
        <dbReference type="EMBL" id="NJX14413.1"/>
    </source>
</evidence>
<dbReference type="Gene3D" id="1.25.40.390">
    <property type="match status" value="1"/>
</dbReference>
<dbReference type="Proteomes" id="UP000760545">
    <property type="component" value="Unassembled WGS sequence"/>
</dbReference>
<evidence type="ECO:0000256" key="3">
    <source>
        <dbReference type="ARBA" id="ARBA00022729"/>
    </source>
</evidence>
<keyword evidence="4" id="KW-0472">Membrane</keyword>
<keyword evidence="5" id="KW-0998">Cell outer membrane</keyword>
<dbReference type="EMBL" id="JAAVJS010000003">
    <property type="protein sequence ID" value="NJX14413.1"/>
    <property type="molecule type" value="Genomic_DNA"/>
</dbReference>
<keyword evidence="3" id="KW-0732">Signal</keyword>
<dbReference type="SUPFAM" id="SSF48452">
    <property type="entry name" value="TPR-like"/>
    <property type="match status" value="1"/>
</dbReference>
<dbReference type="PROSITE" id="PS51257">
    <property type="entry name" value="PROKAR_LIPOPROTEIN"/>
    <property type="match status" value="1"/>
</dbReference>
<comment type="similarity">
    <text evidence="2">Belongs to the SusD family.</text>
</comment>
<proteinExistence type="inferred from homology"/>
<organism evidence="8 9">
    <name type="scientific">Tamlana crocina</name>
    <dbReference type="NCBI Taxonomy" id="393006"/>
    <lineage>
        <taxon>Bacteria</taxon>
        <taxon>Pseudomonadati</taxon>
        <taxon>Bacteroidota</taxon>
        <taxon>Flavobacteriia</taxon>
        <taxon>Flavobacteriales</taxon>
        <taxon>Flavobacteriaceae</taxon>
        <taxon>Tamlana</taxon>
    </lineage>
</organism>
<feature type="domain" description="RagB/SusD" evidence="6">
    <location>
        <begin position="353"/>
        <end position="637"/>
    </location>
</feature>
<evidence type="ECO:0000256" key="2">
    <source>
        <dbReference type="ARBA" id="ARBA00006275"/>
    </source>
</evidence>
<name>A0ABX1DCS4_9FLAO</name>
<keyword evidence="9" id="KW-1185">Reference proteome</keyword>
<evidence type="ECO:0000313" key="9">
    <source>
        <dbReference type="Proteomes" id="UP000760545"/>
    </source>
</evidence>
<protein>
    <submittedName>
        <fullName evidence="8">RagB/SusD family nutrient uptake outer membrane protein</fullName>
    </submittedName>
</protein>
<dbReference type="Pfam" id="PF07980">
    <property type="entry name" value="SusD_RagB"/>
    <property type="match status" value="1"/>
</dbReference>
<feature type="domain" description="SusD-like N-terminal" evidence="7">
    <location>
        <begin position="119"/>
        <end position="200"/>
    </location>
</feature>
<comment type="subcellular location">
    <subcellularLocation>
        <location evidence="1">Cell outer membrane</location>
    </subcellularLocation>
</comment>
<evidence type="ECO:0000256" key="1">
    <source>
        <dbReference type="ARBA" id="ARBA00004442"/>
    </source>
</evidence>
<gene>
    <name evidence="8" type="ORF">HC176_02795</name>
</gene>
<reference evidence="8 9" key="1">
    <citation type="submission" date="2020-03" db="EMBL/GenBank/DDBJ databases">
        <title>Tamlana sp. nov, isolated from XXX.</title>
        <authorList>
            <person name="Cao W.R."/>
        </authorList>
    </citation>
    <scope>NUCLEOTIDE SEQUENCE [LARGE SCALE GENOMIC DNA]</scope>
    <source>
        <strain evidence="8 9">HST1-43</strain>
    </source>
</reference>
<evidence type="ECO:0000256" key="4">
    <source>
        <dbReference type="ARBA" id="ARBA00023136"/>
    </source>
</evidence>
<evidence type="ECO:0000256" key="5">
    <source>
        <dbReference type="ARBA" id="ARBA00023237"/>
    </source>
</evidence>
<accession>A0ABX1DCS4</accession>
<dbReference type="InterPro" id="IPR033985">
    <property type="entry name" value="SusD-like_N"/>
</dbReference>
<sequence length="637" mass="73040">MRDIKKIRILVILTFLGIISSCSDYLDVVPDNVATIDNAFVDKTQAEKYLFTCYSFLPRFDDPEGNPEFYAGDEYWIFWPIPDGYATSLDPYQIARGLQNRVSPLMNFWEGGGRVPPLWQGIRSCNIFLENIDKVTDLEPFLKNRWIAEVKFLKAYYHWYLLKAYGPIPIVDENLPISANSDQVRIERQPVDDVVDYIVELIDSVTQEEVNGGLPNRIDNKTSELGRITKPIALAIKARVLVTAASPLFNGNTDFDNFLGNDGTPLFNTNFEIEKWNRALKACEEAVVACEAAGISLYEFNENAQGATDRIKTEMSIRNAVCERWNSELIWGNVGSDVPSWAVQLTASPNLDPNITSLNLKAHFAPTLRIAEMFYTENGVPIDEDKTWSYQDRYNLRTVEASDEGMQEGYKTVGLHFNREPRFYANLGFDGATWFMRNNTWDLKTKIGQHAGKKQSVLYSITGYYAKKLVNWNMVISQGGGVSLEFYPWPVMRLADLYLLYAEALNETGNNALALEYINKVRERAGLETVQTSWSTYSNNPGKYTTQDGLREIIQQERLIELALEGKRFWDLKRWKKSASRLNTPIYGWDIGQEEYETYNRRTLLFDQKFNAPRDYFWPLSDNVLTINPNLVQNPGW</sequence>
<dbReference type="RefSeq" id="WP_167916670.1">
    <property type="nucleotide sequence ID" value="NZ_JAAVJS010000003.1"/>
</dbReference>
<comment type="caution">
    <text evidence="8">The sequence shown here is derived from an EMBL/GenBank/DDBJ whole genome shotgun (WGS) entry which is preliminary data.</text>
</comment>
<dbReference type="Pfam" id="PF14322">
    <property type="entry name" value="SusD-like_3"/>
    <property type="match status" value="1"/>
</dbReference>
<evidence type="ECO:0000259" key="6">
    <source>
        <dbReference type="Pfam" id="PF07980"/>
    </source>
</evidence>
<evidence type="ECO:0000259" key="7">
    <source>
        <dbReference type="Pfam" id="PF14322"/>
    </source>
</evidence>
<dbReference type="InterPro" id="IPR011990">
    <property type="entry name" value="TPR-like_helical_dom_sf"/>
</dbReference>
<dbReference type="InterPro" id="IPR012944">
    <property type="entry name" value="SusD_RagB_dom"/>
</dbReference>